<dbReference type="EMBL" id="JAGDYM010000011">
    <property type="protein sequence ID" value="MBO1902402.1"/>
    <property type="molecule type" value="Genomic_DNA"/>
</dbReference>
<dbReference type="InterPro" id="IPR036390">
    <property type="entry name" value="WH_DNA-bd_sf"/>
</dbReference>
<organism evidence="5 6">
    <name type="scientific">Leucobacter weissii</name>
    <dbReference type="NCBI Taxonomy" id="1983706"/>
    <lineage>
        <taxon>Bacteria</taxon>
        <taxon>Bacillati</taxon>
        <taxon>Actinomycetota</taxon>
        <taxon>Actinomycetes</taxon>
        <taxon>Micrococcales</taxon>
        <taxon>Microbacteriaceae</taxon>
        <taxon>Leucobacter</taxon>
    </lineage>
</organism>
<dbReference type="Pfam" id="PF01638">
    <property type="entry name" value="HxlR"/>
    <property type="match status" value="1"/>
</dbReference>
<dbReference type="AlphaFoldDB" id="A0A939MP67"/>
<dbReference type="Gene3D" id="1.10.10.10">
    <property type="entry name" value="Winged helix-like DNA-binding domain superfamily/Winged helix DNA-binding domain"/>
    <property type="match status" value="1"/>
</dbReference>
<name>A0A939MP67_9MICO</name>
<keyword evidence="1" id="KW-0805">Transcription regulation</keyword>
<dbReference type="InterPro" id="IPR002577">
    <property type="entry name" value="HTH_HxlR"/>
</dbReference>
<evidence type="ECO:0000256" key="3">
    <source>
        <dbReference type="ARBA" id="ARBA00023163"/>
    </source>
</evidence>
<keyword evidence="6" id="KW-1185">Reference proteome</keyword>
<protein>
    <submittedName>
        <fullName evidence="5">Helix-turn-helix transcriptional regulator</fullName>
    </submittedName>
</protein>
<evidence type="ECO:0000259" key="4">
    <source>
        <dbReference type="PROSITE" id="PS51118"/>
    </source>
</evidence>
<dbReference type="GO" id="GO:0003677">
    <property type="term" value="F:DNA binding"/>
    <property type="evidence" value="ECO:0007669"/>
    <property type="project" value="UniProtKB-KW"/>
</dbReference>
<comment type="caution">
    <text evidence="5">The sequence shown here is derived from an EMBL/GenBank/DDBJ whole genome shotgun (WGS) entry which is preliminary data.</text>
</comment>
<evidence type="ECO:0000313" key="6">
    <source>
        <dbReference type="Proteomes" id="UP000664382"/>
    </source>
</evidence>
<sequence length="120" mass="12533">MEADDRERHECDAAVGLAFTILGKRWNGMIIDALGGGPLSFAALRRSVSGISDAVLSDRLTELAEAVLVSRSVDPGPPVAVSYALTPGGAQLLPVLEQLGAWASEHLEASPARERGTVSP</sequence>
<proteinExistence type="predicted"/>
<dbReference type="PROSITE" id="PS51118">
    <property type="entry name" value="HTH_HXLR"/>
    <property type="match status" value="1"/>
</dbReference>
<feature type="domain" description="HTH hxlR-type" evidence="4">
    <location>
        <begin position="11"/>
        <end position="111"/>
    </location>
</feature>
<evidence type="ECO:0000313" key="5">
    <source>
        <dbReference type="EMBL" id="MBO1902402.1"/>
    </source>
</evidence>
<evidence type="ECO:0000256" key="2">
    <source>
        <dbReference type="ARBA" id="ARBA00023125"/>
    </source>
</evidence>
<keyword evidence="3" id="KW-0804">Transcription</keyword>
<dbReference type="PANTHER" id="PTHR33204">
    <property type="entry name" value="TRANSCRIPTIONAL REGULATOR, MARR FAMILY"/>
    <property type="match status" value="1"/>
</dbReference>
<keyword evidence="2" id="KW-0238">DNA-binding</keyword>
<dbReference type="RefSeq" id="WP_208098163.1">
    <property type="nucleotide sequence ID" value="NZ_JAGDYM010000011.1"/>
</dbReference>
<dbReference type="Proteomes" id="UP000664382">
    <property type="component" value="Unassembled WGS sequence"/>
</dbReference>
<dbReference type="SUPFAM" id="SSF46785">
    <property type="entry name" value="Winged helix' DNA-binding domain"/>
    <property type="match status" value="1"/>
</dbReference>
<reference evidence="5" key="1">
    <citation type="submission" date="2021-03" db="EMBL/GenBank/DDBJ databases">
        <title>Leucobacter chromiisoli sp. nov., isolated from chromium-containing soil of chemical plant.</title>
        <authorList>
            <person name="Xu Z."/>
        </authorList>
    </citation>
    <scope>NUCLEOTIDE SEQUENCE</scope>
    <source>
        <strain evidence="5">S27</strain>
    </source>
</reference>
<dbReference type="InterPro" id="IPR036388">
    <property type="entry name" value="WH-like_DNA-bd_sf"/>
</dbReference>
<dbReference type="PANTHER" id="PTHR33204:SF37">
    <property type="entry name" value="HTH-TYPE TRANSCRIPTIONAL REGULATOR YODB"/>
    <property type="match status" value="1"/>
</dbReference>
<gene>
    <name evidence="5" type="ORF">J4H92_10630</name>
</gene>
<evidence type="ECO:0000256" key="1">
    <source>
        <dbReference type="ARBA" id="ARBA00023015"/>
    </source>
</evidence>
<accession>A0A939MP67</accession>